<dbReference type="EMBL" id="AVOT02052799">
    <property type="protein sequence ID" value="MBW0547712.1"/>
    <property type="molecule type" value="Genomic_DNA"/>
</dbReference>
<organism evidence="2 3">
    <name type="scientific">Austropuccinia psidii MF-1</name>
    <dbReference type="NCBI Taxonomy" id="1389203"/>
    <lineage>
        <taxon>Eukaryota</taxon>
        <taxon>Fungi</taxon>
        <taxon>Dikarya</taxon>
        <taxon>Basidiomycota</taxon>
        <taxon>Pucciniomycotina</taxon>
        <taxon>Pucciniomycetes</taxon>
        <taxon>Pucciniales</taxon>
        <taxon>Sphaerophragmiaceae</taxon>
        <taxon>Austropuccinia</taxon>
    </lineage>
</organism>
<protein>
    <submittedName>
        <fullName evidence="2">Uncharacterized protein</fullName>
    </submittedName>
</protein>
<name>A0A9Q3IPP4_9BASI</name>
<accession>A0A9Q3IPP4</accession>
<dbReference type="AlphaFoldDB" id="A0A9Q3IPP4"/>
<gene>
    <name evidence="2" type="ORF">O181_087427</name>
</gene>
<keyword evidence="3" id="KW-1185">Reference proteome</keyword>
<sequence>MTLEWRENNRPPPKQVPKTAPVDSSRNSNLKKQPQAPNKGKGKNQPPNLTARATGFQIFNRMAWKIFSDGQNNDGITKERGGQIKISEMISDIFYSIPELYEAITDVKVIFLIKIHQFVTILKHTP</sequence>
<evidence type="ECO:0000256" key="1">
    <source>
        <dbReference type="SAM" id="MobiDB-lite"/>
    </source>
</evidence>
<proteinExistence type="predicted"/>
<comment type="caution">
    <text evidence="2">The sequence shown here is derived from an EMBL/GenBank/DDBJ whole genome shotgun (WGS) entry which is preliminary data.</text>
</comment>
<feature type="compositionally biased region" description="Polar residues" evidence="1">
    <location>
        <begin position="22"/>
        <end position="36"/>
    </location>
</feature>
<evidence type="ECO:0000313" key="2">
    <source>
        <dbReference type="EMBL" id="MBW0547712.1"/>
    </source>
</evidence>
<evidence type="ECO:0000313" key="3">
    <source>
        <dbReference type="Proteomes" id="UP000765509"/>
    </source>
</evidence>
<feature type="region of interest" description="Disordered" evidence="1">
    <location>
        <begin position="1"/>
        <end position="52"/>
    </location>
</feature>
<reference evidence="2" key="1">
    <citation type="submission" date="2021-03" db="EMBL/GenBank/DDBJ databases">
        <title>Draft genome sequence of rust myrtle Austropuccinia psidii MF-1, a brazilian biotype.</title>
        <authorList>
            <person name="Quecine M.C."/>
            <person name="Pachon D.M.R."/>
            <person name="Bonatelli M.L."/>
            <person name="Correr F.H."/>
            <person name="Franceschini L.M."/>
            <person name="Leite T.F."/>
            <person name="Margarido G.R.A."/>
            <person name="Almeida C.A."/>
            <person name="Ferrarezi J.A."/>
            <person name="Labate C.A."/>
        </authorList>
    </citation>
    <scope>NUCLEOTIDE SEQUENCE</scope>
    <source>
        <strain evidence="2">MF-1</strain>
    </source>
</reference>
<dbReference type="Proteomes" id="UP000765509">
    <property type="component" value="Unassembled WGS sequence"/>
</dbReference>